<evidence type="ECO:0000256" key="1">
    <source>
        <dbReference type="SAM" id="MobiDB-lite"/>
    </source>
</evidence>
<gene>
    <name evidence="3" type="ORF">ELQ92_13390</name>
</gene>
<dbReference type="GO" id="GO:0006950">
    <property type="term" value="P:response to stress"/>
    <property type="evidence" value="ECO:0007669"/>
    <property type="project" value="TreeGrafter"/>
</dbReference>
<dbReference type="InterPro" id="IPR039422">
    <property type="entry name" value="MarR/SlyA-like"/>
</dbReference>
<feature type="region of interest" description="Disordered" evidence="1">
    <location>
        <begin position="184"/>
        <end position="204"/>
    </location>
</feature>
<dbReference type="Proteomes" id="UP000288603">
    <property type="component" value="Unassembled WGS sequence"/>
</dbReference>
<evidence type="ECO:0000313" key="3">
    <source>
        <dbReference type="EMBL" id="RWZ59250.1"/>
    </source>
</evidence>
<dbReference type="SMART" id="SM00347">
    <property type="entry name" value="HTH_MARR"/>
    <property type="match status" value="1"/>
</dbReference>
<keyword evidence="4" id="KW-1185">Reference proteome</keyword>
<evidence type="ECO:0000313" key="4">
    <source>
        <dbReference type="Proteomes" id="UP000288603"/>
    </source>
</evidence>
<dbReference type="PROSITE" id="PS50995">
    <property type="entry name" value="HTH_MARR_2"/>
    <property type="match status" value="1"/>
</dbReference>
<feature type="compositionally biased region" description="Basic and acidic residues" evidence="1">
    <location>
        <begin position="1"/>
        <end position="19"/>
    </location>
</feature>
<proteinExistence type="predicted"/>
<feature type="domain" description="HTH marR-type" evidence="2">
    <location>
        <begin position="34"/>
        <end position="170"/>
    </location>
</feature>
<dbReference type="RefSeq" id="WP_128499812.1">
    <property type="nucleotide sequence ID" value="NZ_RZNC01000005.1"/>
</dbReference>
<dbReference type="OrthoDB" id="162531at2"/>
<accession>A0A3S5CJ00</accession>
<dbReference type="GO" id="GO:0003700">
    <property type="term" value="F:DNA-binding transcription factor activity"/>
    <property type="evidence" value="ECO:0007669"/>
    <property type="project" value="InterPro"/>
</dbReference>
<dbReference type="Pfam" id="PF12802">
    <property type="entry name" value="MarR_2"/>
    <property type="match status" value="1"/>
</dbReference>
<dbReference type="AlphaFoldDB" id="A0A3S5CJ00"/>
<reference evidence="3 4" key="1">
    <citation type="submission" date="2018-12" db="EMBL/GenBank/DDBJ databases">
        <authorList>
            <person name="Li F."/>
        </authorList>
    </citation>
    <scope>NUCLEOTIDE SEQUENCE [LARGE SCALE GENOMIC DNA]</scope>
    <source>
        <strain evidence="3 4">8H24J-4-2</strain>
    </source>
</reference>
<dbReference type="SUPFAM" id="SSF46785">
    <property type="entry name" value="Winged helix' DNA-binding domain"/>
    <property type="match status" value="1"/>
</dbReference>
<organism evidence="3 4">
    <name type="scientific">Labedella populi</name>
    <dbReference type="NCBI Taxonomy" id="2498850"/>
    <lineage>
        <taxon>Bacteria</taxon>
        <taxon>Bacillati</taxon>
        <taxon>Actinomycetota</taxon>
        <taxon>Actinomycetes</taxon>
        <taxon>Micrococcales</taxon>
        <taxon>Microbacteriaceae</taxon>
        <taxon>Labedella</taxon>
    </lineage>
</organism>
<comment type="caution">
    <text evidence="3">The sequence shown here is derived from an EMBL/GenBank/DDBJ whole genome shotgun (WGS) entry which is preliminary data.</text>
</comment>
<dbReference type="InterPro" id="IPR036388">
    <property type="entry name" value="WH-like_DNA-bd_sf"/>
</dbReference>
<evidence type="ECO:0000259" key="2">
    <source>
        <dbReference type="PROSITE" id="PS50995"/>
    </source>
</evidence>
<dbReference type="PANTHER" id="PTHR33164:SF106">
    <property type="entry name" value="TRANSCRIPTIONAL REGULATORY PROTEIN"/>
    <property type="match status" value="1"/>
</dbReference>
<dbReference type="InterPro" id="IPR000835">
    <property type="entry name" value="HTH_MarR-typ"/>
</dbReference>
<feature type="region of interest" description="Disordered" evidence="1">
    <location>
        <begin position="1"/>
        <end position="28"/>
    </location>
</feature>
<dbReference type="InterPro" id="IPR036390">
    <property type="entry name" value="WH_DNA-bd_sf"/>
</dbReference>
<dbReference type="Gene3D" id="1.10.10.10">
    <property type="entry name" value="Winged helix-like DNA-binding domain superfamily/Winged helix DNA-binding domain"/>
    <property type="match status" value="1"/>
</dbReference>
<sequence length="204" mass="22777">MTSDEFRRREPGQPERTDEPSSGYWYPQHAGATSVDVLNLLRHYRDAETEMRSRTRSSMSMNETDLIALRYLLKAQREDRVVLQRDLVRILGVTSASVTALVDRLSRSGHVTREPHPNDRRAVIVVPTVDSDNEVRETLGGMHQRMIALVDGLDENELAAVAKFLSGMVTAVKASQSLDEEFQEVVREQRSGGRGGAGADASER</sequence>
<protein>
    <submittedName>
        <fullName evidence="3">MarR family transcriptional regulator</fullName>
    </submittedName>
</protein>
<name>A0A3S5CJ00_9MICO</name>
<dbReference type="PANTHER" id="PTHR33164">
    <property type="entry name" value="TRANSCRIPTIONAL REGULATOR, MARR FAMILY"/>
    <property type="match status" value="1"/>
</dbReference>
<dbReference type="EMBL" id="RZNC01000005">
    <property type="protein sequence ID" value="RWZ59250.1"/>
    <property type="molecule type" value="Genomic_DNA"/>
</dbReference>